<dbReference type="InterPro" id="IPR036097">
    <property type="entry name" value="HisK_dim/P_sf"/>
</dbReference>
<evidence type="ECO:0000259" key="16">
    <source>
        <dbReference type="PROSITE" id="PS50112"/>
    </source>
</evidence>
<keyword evidence="4" id="KW-1003">Cell membrane</keyword>
<dbReference type="Proteomes" id="UP000031950">
    <property type="component" value="Unassembled WGS sequence"/>
</dbReference>
<dbReference type="InterPro" id="IPR035965">
    <property type="entry name" value="PAS-like_dom_sf"/>
</dbReference>
<dbReference type="SMART" id="SM00388">
    <property type="entry name" value="HisKA"/>
    <property type="match status" value="1"/>
</dbReference>
<keyword evidence="12" id="KW-0902">Two-component regulatory system</keyword>
<keyword evidence="20" id="KW-1185">Reference proteome</keyword>
<dbReference type="InterPro" id="IPR057640">
    <property type="entry name" value="Cache_WalK"/>
</dbReference>
<evidence type="ECO:0000256" key="2">
    <source>
        <dbReference type="ARBA" id="ARBA00004651"/>
    </source>
</evidence>
<dbReference type="SMART" id="SM00387">
    <property type="entry name" value="HATPase_c"/>
    <property type="match status" value="1"/>
</dbReference>
<evidence type="ECO:0000256" key="5">
    <source>
        <dbReference type="ARBA" id="ARBA00022553"/>
    </source>
</evidence>
<dbReference type="InterPro" id="IPR000014">
    <property type="entry name" value="PAS"/>
</dbReference>
<dbReference type="CDD" id="cd00075">
    <property type="entry name" value="HATPase"/>
    <property type="match status" value="1"/>
</dbReference>
<dbReference type="SMART" id="SM00091">
    <property type="entry name" value="PAS"/>
    <property type="match status" value="1"/>
</dbReference>
<evidence type="ECO:0000256" key="10">
    <source>
        <dbReference type="ARBA" id="ARBA00022840"/>
    </source>
</evidence>
<dbReference type="CDD" id="cd00130">
    <property type="entry name" value="PAS"/>
    <property type="match status" value="1"/>
</dbReference>
<dbReference type="STRING" id="135826.KP77_34910"/>
<dbReference type="GO" id="GO:0016036">
    <property type="term" value="P:cellular response to phosphate starvation"/>
    <property type="evidence" value="ECO:0007669"/>
    <property type="project" value="TreeGrafter"/>
</dbReference>
<dbReference type="InterPro" id="IPR000700">
    <property type="entry name" value="PAS-assoc_C"/>
</dbReference>
<dbReference type="Gene3D" id="3.30.450.20">
    <property type="entry name" value="PAS domain"/>
    <property type="match status" value="2"/>
</dbReference>
<evidence type="ECO:0000256" key="4">
    <source>
        <dbReference type="ARBA" id="ARBA00022475"/>
    </source>
</evidence>
<evidence type="ECO:0000256" key="6">
    <source>
        <dbReference type="ARBA" id="ARBA00022679"/>
    </source>
</evidence>
<feature type="transmembrane region" description="Helical" evidence="14">
    <location>
        <begin position="191"/>
        <end position="211"/>
    </location>
</feature>
<dbReference type="Gene3D" id="1.10.8.500">
    <property type="entry name" value="HAMP domain in histidine kinase"/>
    <property type="match status" value="1"/>
</dbReference>
<dbReference type="GO" id="GO:0005886">
    <property type="term" value="C:plasma membrane"/>
    <property type="evidence" value="ECO:0007669"/>
    <property type="project" value="UniProtKB-SubCell"/>
</dbReference>
<feature type="domain" description="PAC" evidence="17">
    <location>
        <begin position="333"/>
        <end position="387"/>
    </location>
</feature>
<dbReference type="InterPro" id="IPR013767">
    <property type="entry name" value="PAS_fold"/>
</dbReference>
<dbReference type="Pfam" id="PF00989">
    <property type="entry name" value="PAS"/>
    <property type="match status" value="1"/>
</dbReference>
<dbReference type="InterPro" id="IPR004358">
    <property type="entry name" value="Sig_transdc_His_kin-like_C"/>
</dbReference>
<feature type="domain" description="Histidine kinase" evidence="15">
    <location>
        <begin position="391"/>
        <end position="610"/>
    </location>
</feature>
<dbReference type="PROSITE" id="PS50112">
    <property type="entry name" value="PAS"/>
    <property type="match status" value="1"/>
</dbReference>
<gene>
    <name evidence="19" type="ORF">KP77_34910</name>
</gene>
<dbReference type="NCBIfam" id="NF033092">
    <property type="entry name" value="HK_WalK"/>
    <property type="match status" value="1"/>
</dbReference>
<dbReference type="SUPFAM" id="SSF158472">
    <property type="entry name" value="HAMP domain-like"/>
    <property type="match status" value="1"/>
</dbReference>
<name>A0A0C2VE83_9BACL</name>
<evidence type="ECO:0000256" key="1">
    <source>
        <dbReference type="ARBA" id="ARBA00000085"/>
    </source>
</evidence>
<dbReference type="Gene3D" id="1.10.287.130">
    <property type="match status" value="1"/>
</dbReference>
<dbReference type="GO" id="GO:0000155">
    <property type="term" value="F:phosphorelay sensor kinase activity"/>
    <property type="evidence" value="ECO:0007669"/>
    <property type="project" value="InterPro"/>
</dbReference>
<dbReference type="InterPro" id="IPR003594">
    <property type="entry name" value="HATPase_dom"/>
</dbReference>
<evidence type="ECO:0000313" key="19">
    <source>
        <dbReference type="EMBL" id="KIL42861.1"/>
    </source>
</evidence>
<comment type="subcellular location">
    <subcellularLocation>
        <location evidence="2">Cell membrane</location>
        <topology evidence="2">Multi-pass membrane protein</topology>
    </subcellularLocation>
</comment>
<dbReference type="PANTHER" id="PTHR45453">
    <property type="entry name" value="PHOSPHATE REGULON SENSOR PROTEIN PHOR"/>
    <property type="match status" value="1"/>
</dbReference>
<evidence type="ECO:0000256" key="3">
    <source>
        <dbReference type="ARBA" id="ARBA00012438"/>
    </source>
</evidence>
<comment type="catalytic activity">
    <reaction evidence="1">
        <text>ATP + protein L-histidine = ADP + protein N-phospho-L-histidine.</text>
        <dbReference type="EC" id="2.7.13.3"/>
    </reaction>
</comment>
<dbReference type="SUPFAM" id="SSF55874">
    <property type="entry name" value="ATPase domain of HSP90 chaperone/DNA topoisomerase II/histidine kinase"/>
    <property type="match status" value="1"/>
</dbReference>
<dbReference type="PROSITE" id="PS50113">
    <property type="entry name" value="PAC"/>
    <property type="match status" value="1"/>
</dbReference>
<dbReference type="RefSeq" id="WP_041123973.1">
    <property type="nucleotide sequence ID" value="NZ_JXRQ01000030.1"/>
</dbReference>
<keyword evidence="7 14" id="KW-0812">Transmembrane</keyword>
<comment type="caution">
    <text evidence="19">The sequence shown here is derived from an EMBL/GenBank/DDBJ whole genome shotgun (WGS) entry which is preliminary data.</text>
</comment>
<keyword evidence="9 19" id="KW-0418">Kinase</keyword>
<dbReference type="GO" id="GO:0006355">
    <property type="term" value="P:regulation of DNA-templated transcription"/>
    <property type="evidence" value="ECO:0007669"/>
    <property type="project" value="InterPro"/>
</dbReference>
<evidence type="ECO:0000256" key="11">
    <source>
        <dbReference type="ARBA" id="ARBA00022989"/>
    </source>
</evidence>
<dbReference type="SUPFAM" id="SSF55785">
    <property type="entry name" value="PYP-like sensor domain (PAS domain)"/>
    <property type="match status" value="1"/>
</dbReference>
<dbReference type="InterPro" id="IPR003660">
    <property type="entry name" value="HAMP_dom"/>
</dbReference>
<proteinExistence type="predicted"/>
<dbReference type="PROSITE" id="PS50885">
    <property type="entry name" value="HAMP"/>
    <property type="match status" value="1"/>
</dbReference>
<evidence type="ECO:0000256" key="8">
    <source>
        <dbReference type="ARBA" id="ARBA00022741"/>
    </source>
</evidence>
<dbReference type="InterPro" id="IPR036890">
    <property type="entry name" value="HATPase_C_sf"/>
</dbReference>
<dbReference type="Pfam" id="PF00672">
    <property type="entry name" value="HAMP"/>
    <property type="match status" value="1"/>
</dbReference>
<evidence type="ECO:0000259" key="18">
    <source>
        <dbReference type="PROSITE" id="PS50885"/>
    </source>
</evidence>
<dbReference type="PATRIC" id="fig|135826.4.peg.3468"/>
<dbReference type="EC" id="2.7.13.3" evidence="3"/>
<sequence>MRKVNFFQSIHLKFVLIYVLLIALAMQIIGVYFVRELEQTLLENFKSSIEDRMSPLEYSITREIETDLSGERSDDEPSLQQSIQVLLGGLNSEDIEEVRIIDARNRVLGTSDDNNATVVGQRMNNELLQRMFIEGAPPPDNLNETYVDRESGERMWVLAMPLVSGSDVIGAIHVESRIENVYSQMDEINGILAGGTAISLVITAILGVLLAQTITRPIADMRSHAVDMAKGNFSRKVKVYGHDEIGQLAITFNNLTKRLQEARVTTEAEKRKLSSVLSYMTDGVIATDRRGRVILINDPAAGMLNVSRETVLSMSLPELLGIEDEYSFDDLSSQSDSLILNFGTQAKPYILRANFSAIQKETGFVSGLIAVLHDITEQEKIDAERREFVANVSHELRTPLTTMRSYLEALAEGAWQDEEIAPQFLHTTQTETERMIRLVNDLLQLSKMDSRDYRLNKEWVNFIAFYQRIIDRFDMGRSQDVSFKVKLPKEPVYVEIDTDKMTQVLDNIISNALKYSPEGGQIGFKVELKEREKEMVVSVSDQGVGIPRENLKNIFERFYRVDKARTRQLGGTGLGLAIAKEMITAHGGQIWASSVENRGTKIFFTLPYDPESEDEWA</sequence>
<dbReference type="Gene3D" id="3.30.565.10">
    <property type="entry name" value="Histidine kinase-like ATPase, C-terminal domain"/>
    <property type="match status" value="1"/>
</dbReference>
<dbReference type="CDD" id="cd00082">
    <property type="entry name" value="HisKA"/>
    <property type="match status" value="1"/>
</dbReference>
<dbReference type="PROSITE" id="PS50109">
    <property type="entry name" value="HIS_KIN"/>
    <property type="match status" value="1"/>
</dbReference>
<keyword evidence="13 14" id="KW-0472">Membrane</keyword>
<evidence type="ECO:0000313" key="20">
    <source>
        <dbReference type="Proteomes" id="UP000031950"/>
    </source>
</evidence>
<keyword evidence="11 14" id="KW-1133">Transmembrane helix</keyword>
<evidence type="ECO:0000259" key="17">
    <source>
        <dbReference type="PROSITE" id="PS50113"/>
    </source>
</evidence>
<feature type="transmembrane region" description="Helical" evidence="14">
    <location>
        <begin position="12"/>
        <end position="34"/>
    </location>
</feature>
<keyword evidence="6 19" id="KW-0808">Transferase</keyword>
<evidence type="ECO:0000256" key="7">
    <source>
        <dbReference type="ARBA" id="ARBA00022692"/>
    </source>
</evidence>
<evidence type="ECO:0000256" key="12">
    <source>
        <dbReference type="ARBA" id="ARBA00023012"/>
    </source>
</evidence>
<keyword evidence="5" id="KW-0597">Phosphoprotein</keyword>
<dbReference type="Pfam" id="PF00512">
    <property type="entry name" value="HisKA"/>
    <property type="match status" value="1"/>
</dbReference>
<dbReference type="SMART" id="SM00304">
    <property type="entry name" value="HAMP"/>
    <property type="match status" value="1"/>
</dbReference>
<dbReference type="GO" id="GO:0004721">
    <property type="term" value="F:phosphoprotein phosphatase activity"/>
    <property type="evidence" value="ECO:0007669"/>
    <property type="project" value="TreeGrafter"/>
</dbReference>
<dbReference type="InterPro" id="IPR049814">
    <property type="entry name" value="Resp_reg_WalK"/>
</dbReference>
<dbReference type="PANTHER" id="PTHR45453:SF1">
    <property type="entry name" value="PHOSPHATE REGULON SENSOR PROTEIN PHOR"/>
    <property type="match status" value="1"/>
</dbReference>
<reference evidence="19 20" key="1">
    <citation type="submission" date="2015-01" db="EMBL/GenBank/DDBJ databases">
        <title>Genome sequence of Jeotgalibacillus alimentarius.</title>
        <authorList>
            <person name="Goh K.M."/>
            <person name="Chan K.-G."/>
            <person name="Yaakop A.S."/>
            <person name="Ee R."/>
            <person name="Gan H.M."/>
            <person name="Chan C.S."/>
        </authorList>
    </citation>
    <scope>NUCLEOTIDE SEQUENCE [LARGE SCALE GENOMIC DNA]</scope>
    <source>
        <strain evidence="19 20">YKJ-13</strain>
    </source>
</reference>
<evidence type="ECO:0000256" key="13">
    <source>
        <dbReference type="ARBA" id="ARBA00023136"/>
    </source>
</evidence>
<dbReference type="InterPro" id="IPR003661">
    <property type="entry name" value="HisK_dim/P_dom"/>
</dbReference>
<feature type="domain" description="HAMP" evidence="18">
    <location>
        <begin position="212"/>
        <end position="264"/>
    </location>
</feature>
<dbReference type="CDD" id="cd06225">
    <property type="entry name" value="HAMP"/>
    <property type="match status" value="1"/>
</dbReference>
<dbReference type="FunFam" id="1.10.287.130:FF:000001">
    <property type="entry name" value="Two-component sensor histidine kinase"/>
    <property type="match status" value="1"/>
</dbReference>
<dbReference type="FunFam" id="3.30.565.10:FF:000006">
    <property type="entry name" value="Sensor histidine kinase WalK"/>
    <property type="match status" value="1"/>
</dbReference>
<dbReference type="PRINTS" id="PR00344">
    <property type="entry name" value="BCTRLSENSOR"/>
</dbReference>
<dbReference type="GO" id="GO:0005524">
    <property type="term" value="F:ATP binding"/>
    <property type="evidence" value="ECO:0007669"/>
    <property type="project" value="UniProtKB-KW"/>
</dbReference>
<dbReference type="InterPro" id="IPR050351">
    <property type="entry name" value="BphY/WalK/GraS-like"/>
</dbReference>
<keyword evidence="10" id="KW-0067">ATP-binding</keyword>
<dbReference type="EMBL" id="JXRQ01000030">
    <property type="protein sequence ID" value="KIL42861.1"/>
    <property type="molecule type" value="Genomic_DNA"/>
</dbReference>
<dbReference type="OrthoDB" id="9813151at2"/>
<organism evidence="19 20">
    <name type="scientific">Jeotgalibacillus alimentarius</name>
    <dbReference type="NCBI Taxonomy" id="135826"/>
    <lineage>
        <taxon>Bacteria</taxon>
        <taxon>Bacillati</taxon>
        <taxon>Bacillota</taxon>
        <taxon>Bacilli</taxon>
        <taxon>Bacillales</taxon>
        <taxon>Caryophanaceae</taxon>
        <taxon>Jeotgalibacillus</taxon>
    </lineage>
</organism>
<evidence type="ECO:0000256" key="9">
    <source>
        <dbReference type="ARBA" id="ARBA00022777"/>
    </source>
</evidence>
<keyword evidence="8" id="KW-0547">Nucleotide-binding</keyword>
<protein>
    <recommendedName>
        <fullName evidence="3">histidine kinase</fullName>
        <ecNumber evidence="3">2.7.13.3</ecNumber>
    </recommendedName>
</protein>
<evidence type="ECO:0000259" key="15">
    <source>
        <dbReference type="PROSITE" id="PS50109"/>
    </source>
</evidence>
<dbReference type="AlphaFoldDB" id="A0A0C2VE83"/>
<accession>A0A0C2VE83</accession>
<dbReference type="InterPro" id="IPR005467">
    <property type="entry name" value="His_kinase_dom"/>
</dbReference>
<feature type="domain" description="PAS" evidence="16">
    <location>
        <begin position="269"/>
        <end position="324"/>
    </location>
</feature>
<dbReference type="Pfam" id="PF23846">
    <property type="entry name" value="Cache_WalK"/>
    <property type="match status" value="1"/>
</dbReference>
<evidence type="ECO:0000256" key="14">
    <source>
        <dbReference type="SAM" id="Phobius"/>
    </source>
</evidence>
<dbReference type="SUPFAM" id="SSF47384">
    <property type="entry name" value="Homodimeric domain of signal transducing histidine kinase"/>
    <property type="match status" value="1"/>
</dbReference>
<dbReference type="Pfam" id="PF02518">
    <property type="entry name" value="HATPase_c"/>
    <property type="match status" value="1"/>
</dbReference>